<proteinExistence type="inferred from homology"/>
<dbReference type="GO" id="GO:0005524">
    <property type="term" value="F:ATP binding"/>
    <property type="evidence" value="ECO:0007669"/>
    <property type="project" value="UniProtKB-KW"/>
</dbReference>
<sequence length="303" mass="32704">MNVVETYGLMKTFGGKTAVDHFDMHVSQGDIYGFVGRNGAGKTTVMRMLSGLAEPTGGEVRVFGTAPREAGTARRIGVLIEAPGLYGSMSAQDNLMLKALALGLVDPKAKVRDLLEFTGLGAVGKKKTKHFSMGMKQRLGLALALLGDPDLLLLDEPLNGLDPEGAREIRQLIMQLNDQRGITVVISSHVLEQLGKMATRYGVIREGRMVREITAAEVDQECSDFLQVEAANPTLAFAVLQERFPGLRFQSMPNGAIRAFGDVDAGTVGAALNEQGIAVSGLYAHKRDLEEFFVEMMGAEYRG</sequence>
<evidence type="ECO:0000259" key="5">
    <source>
        <dbReference type="PROSITE" id="PS50893"/>
    </source>
</evidence>
<dbReference type="PANTHER" id="PTHR43335:SF8">
    <property type="entry name" value="ABC TRANSPORTER, ATP-BINDING PROTEIN"/>
    <property type="match status" value="1"/>
</dbReference>
<comment type="caution">
    <text evidence="6">The sequence shown here is derived from an EMBL/GenBank/DDBJ whole genome shotgun (WGS) entry which is preliminary data.</text>
</comment>
<keyword evidence="7" id="KW-1185">Reference proteome</keyword>
<evidence type="ECO:0000256" key="1">
    <source>
        <dbReference type="ARBA" id="ARBA00005417"/>
    </source>
</evidence>
<evidence type="ECO:0000313" key="7">
    <source>
        <dbReference type="Proteomes" id="UP001232750"/>
    </source>
</evidence>
<feature type="domain" description="ABC transporter" evidence="5">
    <location>
        <begin position="4"/>
        <end position="231"/>
    </location>
</feature>
<dbReference type="PROSITE" id="PS50893">
    <property type="entry name" value="ABC_TRANSPORTER_2"/>
    <property type="match status" value="1"/>
</dbReference>
<keyword evidence="3" id="KW-0547">Nucleotide-binding</keyword>
<protein>
    <submittedName>
        <fullName evidence="6">ATP-binding cassette domain-containing protein</fullName>
    </submittedName>
</protein>
<evidence type="ECO:0000256" key="4">
    <source>
        <dbReference type="ARBA" id="ARBA00022840"/>
    </source>
</evidence>
<dbReference type="Proteomes" id="UP001232750">
    <property type="component" value="Unassembled WGS sequence"/>
</dbReference>
<evidence type="ECO:0000313" key="6">
    <source>
        <dbReference type="EMBL" id="MDJ1651205.1"/>
    </source>
</evidence>
<dbReference type="Pfam" id="PF00005">
    <property type="entry name" value="ABC_tran"/>
    <property type="match status" value="1"/>
</dbReference>
<dbReference type="InterPro" id="IPR003593">
    <property type="entry name" value="AAA+_ATPase"/>
</dbReference>
<dbReference type="SMART" id="SM00382">
    <property type="entry name" value="AAA"/>
    <property type="match status" value="1"/>
</dbReference>
<reference evidence="6 7" key="1">
    <citation type="submission" date="2023-05" db="EMBL/GenBank/DDBJ databases">
        <title>Gordonibacter KGMB12511T sp. nov., isolated from faeces of healthy Korean.</title>
        <authorList>
            <person name="Kim H.S."/>
            <person name="Kim J.-S."/>
            <person name="Suh M.K."/>
            <person name="Eom M.K."/>
            <person name="Do H.E."/>
            <person name="Lee J.-S."/>
        </authorList>
    </citation>
    <scope>NUCLEOTIDE SEQUENCE [LARGE SCALE GENOMIC DNA]</scope>
    <source>
        <strain evidence="6 7">KGMB12511</strain>
    </source>
</reference>
<dbReference type="EMBL" id="JASJEU010000020">
    <property type="protein sequence ID" value="MDJ1651205.1"/>
    <property type="molecule type" value="Genomic_DNA"/>
</dbReference>
<dbReference type="RefSeq" id="WP_283832551.1">
    <property type="nucleotide sequence ID" value="NZ_JASJEU010000020.1"/>
</dbReference>
<organism evidence="6 7">
    <name type="scientific">Gordonibacter faecis</name>
    <dbReference type="NCBI Taxonomy" id="3047475"/>
    <lineage>
        <taxon>Bacteria</taxon>
        <taxon>Bacillati</taxon>
        <taxon>Actinomycetota</taxon>
        <taxon>Coriobacteriia</taxon>
        <taxon>Eggerthellales</taxon>
        <taxon>Eggerthellaceae</taxon>
        <taxon>Gordonibacter</taxon>
    </lineage>
</organism>
<keyword evidence="4 6" id="KW-0067">ATP-binding</keyword>
<dbReference type="InterPro" id="IPR027417">
    <property type="entry name" value="P-loop_NTPase"/>
</dbReference>
<gene>
    <name evidence="6" type="ORF">QNJ86_10370</name>
</gene>
<dbReference type="PANTHER" id="PTHR43335">
    <property type="entry name" value="ABC TRANSPORTER, ATP-BINDING PROTEIN"/>
    <property type="match status" value="1"/>
</dbReference>
<comment type="similarity">
    <text evidence="1">Belongs to the ABC transporter superfamily.</text>
</comment>
<dbReference type="Gene3D" id="3.40.50.300">
    <property type="entry name" value="P-loop containing nucleotide triphosphate hydrolases"/>
    <property type="match status" value="1"/>
</dbReference>
<dbReference type="SUPFAM" id="SSF52540">
    <property type="entry name" value="P-loop containing nucleoside triphosphate hydrolases"/>
    <property type="match status" value="1"/>
</dbReference>
<accession>A0ABT7DNT2</accession>
<evidence type="ECO:0000256" key="2">
    <source>
        <dbReference type="ARBA" id="ARBA00022448"/>
    </source>
</evidence>
<name>A0ABT7DNT2_9ACTN</name>
<dbReference type="InterPro" id="IPR003439">
    <property type="entry name" value="ABC_transporter-like_ATP-bd"/>
</dbReference>
<keyword evidence="2" id="KW-0813">Transport</keyword>
<evidence type="ECO:0000256" key="3">
    <source>
        <dbReference type="ARBA" id="ARBA00022741"/>
    </source>
</evidence>